<dbReference type="PANTHER" id="PTHR12993">
    <property type="entry name" value="N-ACETYLGLUCOSAMINYL-PHOSPHATIDYLINOSITOL DE-N-ACETYLASE-RELATED"/>
    <property type="match status" value="1"/>
</dbReference>
<evidence type="ECO:0000313" key="2">
    <source>
        <dbReference type="Proteomes" id="UP000233398"/>
    </source>
</evidence>
<keyword evidence="2" id="KW-1185">Reference proteome</keyword>
<gene>
    <name evidence="1" type="primary">bshB1</name>
    <name evidence="1" type="ORF">CWD77_02240</name>
</gene>
<dbReference type="Pfam" id="PF02585">
    <property type="entry name" value="PIG-L"/>
    <property type="match status" value="1"/>
</dbReference>
<reference evidence="1 2" key="1">
    <citation type="submission" date="2017-11" db="EMBL/GenBank/DDBJ databases">
        <title>Rhodohalobacter 15182 sp. nov., isolated from a salt lake.</title>
        <authorList>
            <person name="Han S."/>
        </authorList>
    </citation>
    <scope>NUCLEOTIDE SEQUENCE [LARGE SCALE GENOMIC DNA]</scope>
    <source>
        <strain evidence="1 2">15182</strain>
    </source>
</reference>
<dbReference type="InterPro" id="IPR003737">
    <property type="entry name" value="GlcNAc_PI_deacetylase-related"/>
</dbReference>
<dbReference type="OrthoDB" id="9778719at2"/>
<accession>A0A2N0VJI0</accession>
<dbReference type="InterPro" id="IPR024078">
    <property type="entry name" value="LmbE-like_dom_sf"/>
</dbReference>
<dbReference type="EMBL" id="PISP01000001">
    <property type="protein sequence ID" value="PKD44308.1"/>
    <property type="molecule type" value="Genomic_DNA"/>
</dbReference>
<dbReference type="NCBIfam" id="TIGR04001">
    <property type="entry name" value="thiol_BshB1"/>
    <property type="match status" value="1"/>
</dbReference>
<comment type="caution">
    <text evidence="1">The sequence shown here is derived from an EMBL/GenBank/DDBJ whole genome shotgun (WGS) entry which is preliminary data.</text>
</comment>
<dbReference type="GO" id="GO:0016811">
    <property type="term" value="F:hydrolase activity, acting on carbon-nitrogen (but not peptide) bonds, in linear amides"/>
    <property type="evidence" value="ECO:0007669"/>
    <property type="project" value="TreeGrafter"/>
</dbReference>
<protein>
    <submittedName>
        <fullName evidence="1">Bacillithiol biosynthesis deacetylase BshB1</fullName>
    </submittedName>
</protein>
<dbReference type="GO" id="GO:0071793">
    <property type="term" value="P:bacillithiol biosynthetic process"/>
    <property type="evidence" value="ECO:0007669"/>
    <property type="project" value="InterPro"/>
</dbReference>
<dbReference type="Gene3D" id="3.40.50.10320">
    <property type="entry name" value="LmbE-like"/>
    <property type="match status" value="1"/>
</dbReference>
<name>A0A2N0VJI0_9BACT</name>
<evidence type="ECO:0000313" key="1">
    <source>
        <dbReference type="EMBL" id="PKD44308.1"/>
    </source>
</evidence>
<proteinExistence type="predicted"/>
<dbReference type="PANTHER" id="PTHR12993:SF30">
    <property type="entry name" value="N-ACETYL-ALPHA-D-GLUCOSAMINYL L-MALATE DEACETYLASE 1"/>
    <property type="match status" value="1"/>
</dbReference>
<dbReference type="SUPFAM" id="SSF102588">
    <property type="entry name" value="LmbE-like"/>
    <property type="match status" value="1"/>
</dbReference>
<organism evidence="1 2">
    <name type="scientific">Rhodohalobacter barkolensis</name>
    <dbReference type="NCBI Taxonomy" id="2053187"/>
    <lineage>
        <taxon>Bacteria</taxon>
        <taxon>Pseudomonadati</taxon>
        <taxon>Balneolota</taxon>
        <taxon>Balneolia</taxon>
        <taxon>Balneolales</taxon>
        <taxon>Balneolaceae</taxon>
        <taxon>Rhodohalobacter</taxon>
    </lineage>
</organism>
<dbReference type="AlphaFoldDB" id="A0A2N0VJI0"/>
<dbReference type="RefSeq" id="WP_101071599.1">
    <property type="nucleotide sequence ID" value="NZ_PISP01000001.1"/>
</dbReference>
<sequence length="246" mass="27433">MIDILAFGAHPDDTELSCSGTLAGLVQQGKKVAVVDLTRGEMGSRGTPKIRMKEAAKAADILGLAARENLGLTDTQLENTRELHLPIIQAVRKYRPHVCLITAPSDRHPDHGDASRLLVDAIFYSGLVKIETKDKNGNLQEPHRPAHIIHYMQDRPFEPDFVFDITNTLEIKEKAIQAFATQFNVADPGDEPETYISDPNFFEALRARAKYFGHLGGFEYAEGFLYHGKPIPMTGFDLFMSTKPKR</sequence>
<dbReference type="GO" id="GO:0019213">
    <property type="term" value="F:deacetylase activity"/>
    <property type="evidence" value="ECO:0007669"/>
    <property type="project" value="InterPro"/>
</dbReference>
<dbReference type="Proteomes" id="UP000233398">
    <property type="component" value="Unassembled WGS sequence"/>
</dbReference>
<dbReference type="InterPro" id="IPR023842">
    <property type="entry name" value="Bacillithiol_biosynth_BshB1"/>
</dbReference>